<dbReference type="EMBL" id="SRLO01000692">
    <property type="protein sequence ID" value="TNN48562.1"/>
    <property type="molecule type" value="Genomic_DNA"/>
</dbReference>
<keyword evidence="2" id="KW-1185">Reference proteome</keyword>
<protein>
    <submittedName>
        <fullName evidence="1">Uncharacterized protein</fullName>
    </submittedName>
</protein>
<accession>A0A4Z2G7L3</accession>
<comment type="caution">
    <text evidence="1">The sequence shown here is derived from an EMBL/GenBank/DDBJ whole genome shotgun (WGS) entry which is preliminary data.</text>
</comment>
<name>A0A4Z2G7L3_9TELE</name>
<evidence type="ECO:0000313" key="2">
    <source>
        <dbReference type="Proteomes" id="UP000314294"/>
    </source>
</evidence>
<evidence type="ECO:0000313" key="1">
    <source>
        <dbReference type="EMBL" id="TNN48562.1"/>
    </source>
</evidence>
<dbReference type="Proteomes" id="UP000314294">
    <property type="component" value="Unassembled WGS sequence"/>
</dbReference>
<organism evidence="1 2">
    <name type="scientific">Liparis tanakae</name>
    <name type="common">Tanaka's snailfish</name>
    <dbReference type="NCBI Taxonomy" id="230148"/>
    <lineage>
        <taxon>Eukaryota</taxon>
        <taxon>Metazoa</taxon>
        <taxon>Chordata</taxon>
        <taxon>Craniata</taxon>
        <taxon>Vertebrata</taxon>
        <taxon>Euteleostomi</taxon>
        <taxon>Actinopterygii</taxon>
        <taxon>Neopterygii</taxon>
        <taxon>Teleostei</taxon>
        <taxon>Neoteleostei</taxon>
        <taxon>Acanthomorphata</taxon>
        <taxon>Eupercaria</taxon>
        <taxon>Perciformes</taxon>
        <taxon>Cottioidei</taxon>
        <taxon>Cottales</taxon>
        <taxon>Liparidae</taxon>
        <taxon>Liparis</taxon>
    </lineage>
</organism>
<dbReference type="AlphaFoldDB" id="A0A4Z2G7L3"/>
<gene>
    <name evidence="1" type="ORF">EYF80_041258</name>
</gene>
<sequence length="100" mass="11215">MEANDRAVVFAVECNGHEMSTNPTLAECVSADHKEWARILTPGSESRSLKVLCLPSDPLTIVKKFQRQTKHSCSVSSRPQPLRRFTVSSLSNDRCVRTNR</sequence>
<proteinExistence type="predicted"/>
<reference evidence="1 2" key="1">
    <citation type="submission" date="2019-03" db="EMBL/GenBank/DDBJ databases">
        <title>First draft genome of Liparis tanakae, snailfish: a comprehensive survey of snailfish specific genes.</title>
        <authorList>
            <person name="Kim W."/>
            <person name="Song I."/>
            <person name="Jeong J.-H."/>
            <person name="Kim D."/>
            <person name="Kim S."/>
            <person name="Ryu S."/>
            <person name="Song J.Y."/>
            <person name="Lee S.K."/>
        </authorList>
    </citation>
    <scope>NUCLEOTIDE SEQUENCE [LARGE SCALE GENOMIC DNA]</scope>
    <source>
        <tissue evidence="1">Muscle</tissue>
    </source>
</reference>